<dbReference type="GO" id="GO:0007169">
    <property type="term" value="P:cell surface receptor protein tyrosine kinase signaling pathway"/>
    <property type="evidence" value="ECO:0007669"/>
    <property type="project" value="TreeGrafter"/>
</dbReference>
<keyword evidence="3" id="KW-0597">Phosphoprotein</keyword>
<feature type="domain" description="WIF" evidence="17">
    <location>
        <begin position="46"/>
        <end position="177"/>
    </location>
</feature>
<dbReference type="AlphaFoldDB" id="A0AAV2QGT3"/>
<dbReference type="FunFam" id="1.10.510.10:FF:000165">
    <property type="entry name" value="Tyrosine-protein kinase RYK"/>
    <property type="match status" value="1"/>
</dbReference>
<dbReference type="EC" id="2.7.10.1" evidence="2"/>
<dbReference type="Pfam" id="PF07714">
    <property type="entry name" value="PK_Tyr_Ser-Thr"/>
    <property type="match status" value="1"/>
</dbReference>
<evidence type="ECO:0000256" key="7">
    <source>
        <dbReference type="ARBA" id="ARBA00022741"/>
    </source>
</evidence>
<dbReference type="InterPro" id="IPR050122">
    <property type="entry name" value="RTK"/>
</dbReference>
<dbReference type="PRINTS" id="PR00109">
    <property type="entry name" value="TYRKINASE"/>
</dbReference>
<dbReference type="GO" id="GO:0005886">
    <property type="term" value="C:plasma membrane"/>
    <property type="evidence" value="ECO:0007669"/>
    <property type="project" value="UniProtKB-SubCell"/>
</dbReference>
<dbReference type="GO" id="GO:0007409">
    <property type="term" value="P:axonogenesis"/>
    <property type="evidence" value="ECO:0007669"/>
    <property type="project" value="TreeGrafter"/>
</dbReference>
<dbReference type="SUPFAM" id="SSF56112">
    <property type="entry name" value="Protein kinase-like (PK-like)"/>
    <property type="match status" value="1"/>
</dbReference>
<keyword evidence="12" id="KW-0829">Tyrosine-protein kinase</keyword>
<protein>
    <recommendedName>
        <fullName evidence="2">receptor protein-tyrosine kinase</fullName>
        <ecNumber evidence="2">2.7.10.1</ecNumber>
    </recommendedName>
</protein>
<evidence type="ECO:0000256" key="6">
    <source>
        <dbReference type="ARBA" id="ARBA00022729"/>
    </source>
</evidence>
<evidence type="ECO:0000256" key="4">
    <source>
        <dbReference type="ARBA" id="ARBA00022679"/>
    </source>
</evidence>
<evidence type="ECO:0000256" key="10">
    <source>
        <dbReference type="ARBA" id="ARBA00022989"/>
    </source>
</evidence>
<feature type="domain" description="Protein kinase" evidence="16">
    <location>
        <begin position="369"/>
        <end position="640"/>
    </location>
</feature>
<keyword evidence="7" id="KW-0547">Nucleotide-binding</keyword>
<comment type="subcellular location">
    <subcellularLocation>
        <location evidence="1">Cell membrane</location>
        <topology evidence="1">Single-pass membrane protein</topology>
    </subcellularLocation>
</comment>
<dbReference type="GO" id="GO:0004714">
    <property type="term" value="F:transmembrane receptor protein tyrosine kinase activity"/>
    <property type="evidence" value="ECO:0007669"/>
    <property type="project" value="UniProtKB-EC"/>
</dbReference>
<organism evidence="18 19">
    <name type="scientific">Meganyctiphanes norvegica</name>
    <name type="common">Northern krill</name>
    <name type="synonym">Thysanopoda norvegica</name>
    <dbReference type="NCBI Taxonomy" id="48144"/>
    <lineage>
        <taxon>Eukaryota</taxon>
        <taxon>Metazoa</taxon>
        <taxon>Ecdysozoa</taxon>
        <taxon>Arthropoda</taxon>
        <taxon>Crustacea</taxon>
        <taxon>Multicrustacea</taxon>
        <taxon>Malacostraca</taxon>
        <taxon>Eumalacostraca</taxon>
        <taxon>Eucarida</taxon>
        <taxon>Euphausiacea</taxon>
        <taxon>Euphausiidae</taxon>
        <taxon>Meganyctiphanes</taxon>
    </lineage>
</organism>
<sequence length="644" mass="72710">MMTAVRGPWAASWAPWWWWRWRWWGMWIMMLTALTSLPQTHAHINLYMPANETKRLLGLNAELYYLREGVINSYALDFTVNIPANFTYIYFTWQSLKKRPIQYMAHIEYDNGEAMALPQLNISNKGLVPTIPDTFRILLPCTGRVHAEVTVNLHLNITTHDKVNNVTNITIKRNKICMKELTPRNESIYLRPEWMSTSLGTLYVAMGCACTFTVLVITIAAVFYLRLKRAREQASLTCRYYSGPGYQVDTTNASSGGGGGGTAVGRSIASVRSNSYATIASFKKIPIPQDLKSTACSSAKANSLHYASSPLSQVYSQPYSPVHSTPASTRHSHHSCCASSMHSQMSWRDPRMNDPNERVRQLTIDRWKVEMGDSLQEGTFGRILKGTYRDPYARATLTVIIKTVSGEASSSQARMMVCEGLLLSGLHHQHLLPVLGVCLQDPQRPLLLYPSLGLSNLKKYLQGCNRGGSEGKKLLTRDMVHIAIQICLGVIHLHSQRILHKDLATRNCLIDSELQVRISDTALSRDLFPADYHCLGDNENRPIKWLSQESLLQKTFTPATDAWMFGVVLWELTTLAQQPYIEVDPFEMSAYLRDGYRLAQPHNCPDDLFGMMACCWAPTSEDRPSFPRLLSCLQDFHTALSKYI</sequence>
<evidence type="ECO:0000256" key="5">
    <source>
        <dbReference type="ARBA" id="ARBA00022692"/>
    </source>
</evidence>
<keyword evidence="11 15" id="KW-0472">Membrane</keyword>
<evidence type="ECO:0000256" key="12">
    <source>
        <dbReference type="ARBA" id="ARBA00023137"/>
    </source>
</evidence>
<keyword evidence="9" id="KW-0067">ATP-binding</keyword>
<evidence type="ECO:0000259" key="17">
    <source>
        <dbReference type="PROSITE" id="PS50814"/>
    </source>
</evidence>
<dbReference type="Gene3D" id="2.60.40.2170">
    <property type="entry name" value="Wnt, WIF domain"/>
    <property type="match status" value="1"/>
</dbReference>
<reference evidence="18 19" key="1">
    <citation type="submission" date="2024-05" db="EMBL/GenBank/DDBJ databases">
        <authorList>
            <person name="Wallberg A."/>
        </authorList>
    </citation>
    <scope>NUCLEOTIDE SEQUENCE [LARGE SCALE GENOMIC DNA]</scope>
</reference>
<evidence type="ECO:0000256" key="13">
    <source>
        <dbReference type="ARBA" id="ARBA00023170"/>
    </source>
</evidence>
<comment type="caution">
    <text evidence="18">The sequence shown here is derived from an EMBL/GenBank/DDBJ whole genome shotgun (WGS) entry which is preliminary data.</text>
</comment>
<dbReference type="GO" id="GO:0043235">
    <property type="term" value="C:receptor complex"/>
    <property type="evidence" value="ECO:0007669"/>
    <property type="project" value="TreeGrafter"/>
</dbReference>
<keyword evidence="19" id="KW-1185">Reference proteome</keyword>
<dbReference type="InterPro" id="IPR011009">
    <property type="entry name" value="Kinase-like_dom_sf"/>
</dbReference>
<evidence type="ECO:0000256" key="1">
    <source>
        <dbReference type="ARBA" id="ARBA00004162"/>
    </source>
</evidence>
<keyword evidence="5 15" id="KW-0812">Transmembrane</keyword>
<evidence type="ECO:0000256" key="15">
    <source>
        <dbReference type="SAM" id="Phobius"/>
    </source>
</evidence>
<evidence type="ECO:0000256" key="11">
    <source>
        <dbReference type="ARBA" id="ARBA00023136"/>
    </source>
</evidence>
<evidence type="ECO:0000256" key="8">
    <source>
        <dbReference type="ARBA" id="ARBA00022777"/>
    </source>
</evidence>
<accession>A0AAV2QGT3</accession>
<dbReference type="SMART" id="SM00469">
    <property type="entry name" value="WIF"/>
    <property type="match status" value="1"/>
</dbReference>
<keyword evidence="14" id="KW-0325">Glycoprotein</keyword>
<keyword evidence="10 15" id="KW-1133">Transmembrane helix</keyword>
<keyword evidence="6" id="KW-0732">Signal</keyword>
<dbReference type="GO" id="GO:0051897">
    <property type="term" value="P:positive regulation of phosphatidylinositol 3-kinase/protein kinase B signal transduction"/>
    <property type="evidence" value="ECO:0007669"/>
    <property type="project" value="TreeGrafter"/>
</dbReference>
<dbReference type="GO" id="GO:0010976">
    <property type="term" value="P:positive regulation of neuron projection development"/>
    <property type="evidence" value="ECO:0007669"/>
    <property type="project" value="TreeGrafter"/>
</dbReference>
<name>A0AAV2QGT3_MEGNR</name>
<keyword evidence="8" id="KW-0418">Kinase</keyword>
<dbReference type="InterPro" id="IPR003306">
    <property type="entry name" value="WIF"/>
</dbReference>
<evidence type="ECO:0000256" key="14">
    <source>
        <dbReference type="ARBA" id="ARBA00023180"/>
    </source>
</evidence>
<dbReference type="InterPro" id="IPR038677">
    <property type="entry name" value="WIF_sf"/>
</dbReference>
<evidence type="ECO:0000313" key="19">
    <source>
        <dbReference type="Proteomes" id="UP001497623"/>
    </source>
</evidence>
<dbReference type="Gene3D" id="3.30.200.20">
    <property type="entry name" value="Phosphorylase Kinase, domain 1"/>
    <property type="match status" value="1"/>
</dbReference>
<dbReference type="InterPro" id="IPR000719">
    <property type="entry name" value="Prot_kinase_dom"/>
</dbReference>
<dbReference type="Gene3D" id="1.10.510.10">
    <property type="entry name" value="Transferase(Phosphotransferase) domain 1"/>
    <property type="match status" value="1"/>
</dbReference>
<keyword evidence="13" id="KW-0675">Receptor</keyword>
<gene>
    <name evidence="18" type="ORF">MNOR_LOCUS12442</name>
</gene>
<feature type="transmembrane region" description="Helical" evidence="15">
    <location>
        <begin position="202"/>
        <end position="225"/>
    </location>
</feature>
<dbReference type="Pfam" id="PF02019">
    <property type="entry name" value="WIF"/>
    <property type="match status" value="1"/>
</dbReference>
<dbReference type="InterPro" id="IPR001245">
    <property type="entry name" value="Ser-Thr/Tyr_kinase_cat_dom"/>
</dbReference>
<dbReference type="PROSITE" id="PS50814">
    <property type="entry name" value="WIF"/>
    <property type="match status" value="1"/>
</dbReference>
<dbReference type="PANTHER" id="PTHR24416:SF349">
    <property type="entry name" value="TYROSINE-PROTEIN KINASE RYK"/>
    <property type="match status" value="1"/>
</dbReference>
<dbReference type="PANTHER" id="PTHR24416">
    <property type="entry name" value="TYROSINE-PROTEIN KINASE RECEPTOR"/>
    <property type="match status" value="1"/>
</dbReference>
<dbReference type="EMBL" id="CAXKWB010006822">
    <property type="protein sequence ID" value="CAL4084522.1"/>
    <property type="molecule type" value="Genomic_DNA"/>
</dbReference>
<evidence type="ECO:0000313" key="18">
    <source>
        <dbReference type="EMBL" id="CAL4084522.1"/>
    </source>
</evidence>
<keyword evidence="4" id="KW-0808">Transferase</keyword>
<dbReference type="GO" id="GO:0005524">
    <property type="term" value="F:ATP binding"/>
    <property type="evidence" value="ECO:0007669"/>
    <property type="project" value="UniProtKB-KW"/>
</dbReference>
<evidence type="ECO:0000259" key="16">
    <source>
        <dbReference type="PROSITE" id="PS50011"/>
    </source>
</evidence>
<proteinExistence type="predicted"/>
<dbReference type="Proteomes" id="UP001497623">
    <property type="component" value="Unassembled WGS sequence"/>
</dbReference>
<evidence type="ECO:0000256" key="3">
    <source>
        <dbReference type="ARBA" id="ARBA00022553"/>
    </source>
</evidence>
<evidence type="ECO:0000256" key="2">
    <source>
        <dbReference type="ARBA" id="ARBA00011902"/>
    </source>
</evidence>
<evidence type="ECO:0000256" key="9">
    <source>
        <dbReference type="ARBA" id="ARBA00022840"/>
    </source>
</evidence>
<dbReference type="InterPro" id="IPR008266">
    <property type="entry name" value="Tyr_kinase_AS"/>
</dbReference>
<dbReference type="PROSITE" id="PS50011">
    <property type="entry name" value="PROTEIN_KINASE_DOM"/>
    <property type="match status" value="1"/>
</dbReference>
<dbReference type="PROSITE" id="PS00109">
    <property type="entry name" value="PROTEIN_KINASE_TYR"/>
    <property type="match status" value="1"/>
</dbReference>